<gene>
    <name evidence="1" type="ORF">GQ55_5G358400</name>
</gene>
<dbReference type="SUPFAM" id="SSF54001">
    <property type="entry name" value="Cysteine proteinases"/>
    <property type="match status" value="1"/>
</dbReference>
<dbReference type="Gramene" id="PUZ56742">
    <property type="protein sequence ID" value="PUZ56742"/>
    <property type="gene ID" value="GQ55_5G358400"/>
</dbReference>
<protein>
    <recommendedName>
        <fullName evidence="3">Ubiquitin-like protease family profile domain-containing protein</fullName>
    </recommendedName>
</protein>
<evidence type="ECO:0000313" key="2">
    <source>
        <dbReference type="Proteomes" id="UP000244336"/>
    </source>
</evidence>
<accession>A0A2T7DME2</accession>
<proteinExistence type="predicted"/>
<dbReference type="Gene3D" id="3.40.395.10">
    <property type="entry name" value="Adenoviral Proteinase, Chain A"/>
    <property type="match status" value="1"/>
</dbReference>
<dbReference type="Proteomes" id="UP000244336">
    <property type="component" value="Chromosome 5"/>
</dbReference>
<name>A0A2T7DME2_9POAL</name>
<dbReference type="OrthoDB" id="695752at2759"/>
<evidence type="ECO:0000313" key="1">
    <source>
        <dbReference type="EMBL" id="PUZ56742.1"/>
    </source>
</evidence>
<organism evidence="1 2">
    <name type="scientific">Panicum hallii var. hallii</name>
    <dbReference type="NCBI Taxonomy" id="1504633"/>
    <lineage>
        <taxon>Eukaryota</taxon>
        <taxon>Viridiplantae</taxon>
        <taxon>Streptophyta</taxon>
        <taxon>Embryophyta</taxon>
        <taxon>Tracheophyta</taxon>
        <taxon>Spermatophyta</taxon>
        <taxon>Magnoliopsida</taxon>
        <taxon>Liliopsida</taxon>
        <taxon>Poales</taxon>
        <taxon>Poaceae</taxon>
        <taxon>PACMAD clade</taxon>
        <taxon>Panicoideae</taxon>
        <taxon>Panicodae</taxon>
        <taxon>Paniceae</taxon>
        <taxon>Panicinae</taxon>
        <taxon>Panicum</taxon>
        <taxon>Panicum sect. Panicum</taxon>
    </lineage>
</organism>
<sequence length="131" mass="15138">MEAHKCKERGINDIGFLDPTSINEATVGFRSTVDAGCDALVDMQDKKWILLPYNHQYMYPNSYIFPFNHHQSNLHIGCPKCSNHYILIGINLDKSKIRILDSKRLSHDLIQPCIDMLNKAFAKYRKKKQSI</sequence>
<dbReference type="AlphaFoldDB" id="A0A2T7DME2"/>
<evidence type="ECO:0008006" key="3">
    <source>
        <dbReference type="Google" id="ProtNLM"/>
    </source>
</evidence>
<keyword evidence="2" id="KW-1185">Reference proteome</keyword>
<dbReference type="InterPro" id="IPR038765">
    <property type="entry name" value="Papain-like_cys_pep_sf"/>
</dbReference>
<dbReference type="EMBL" id="CM009753">
    <property type="protein sequence ID" value="PUZ56742.1"/>
    <property type="molecule type" value="Genomic_DNA"/>
</dbReference>
<reference evidence="1 2" key="1">
    <citation type="submission" date="2018-04" db="EMBL/GenBank/DDBJ databases">
        <title>WGS assembly of Panicum hallii var. hallii HAL2.</title>
        <authorList>
            <person name="Lovell J."/>
            <person name="Jenkins J."/>
            <person name="Lowry D."/>
            <person name="Mamidi S."/>
            <person name="Sreedasyam A."/>
            <person name="Weng X."/>
            <person name="Barry K."/>
            <person name="Bonette J."/>
            <person name="Campitelli B."/>
            <person name="Daum C."/>
            <person name="Gordon S."/>
            <person name="Gould B."/>
            <person name="Lipzen A."/>
            <person name="MacQueen A."/>
            <person name="Palacio-Mejia J."/>
            <person name="Plott C."/>
            <person name="Shakirov E."/>
            <person name="Shu S."/>
            <person name="Yoshinaga Y."/>
            <person name="Zane M."/>
            <person name="Rokhsar D."/>
            <person name="Grimwood J."/>
            <person name="Schmutz J."/>
            <person name="Juenger T."/>
        </authorList>
    </citation>
    <scope>NUCLEOTIDE SEQUENCE [LARGE SCALE GENOMIC DNA]</scope>
    <source>
        <strain evidence="2">cv. HAL2</strain>
    </source>
</reference>